<evidence type="ECO:0000313" key="2">
    <source>
        <dbReference type="EMBL" id="OLP94476.1"/>
    </source>
</evidence>
<proteinExistence type="predicted"/>
<reference evidence="2 3" key="1">
    <citation type="submission" date="2016-02" db="EMBL/GenBank/DDBJ databases">
        <title>Genome analysis of coral dinoflagellate symbionts highlights evolutionary adaptations to a symbiotic lifestyle.</title>
        <authorList>
            <person name="Aranda M."/>
            <person name="Li Y."/>
            <person name="Liew Y.J."/>
            <person name="Baumgarten S."/>
            <person name="Simakov O."/>
            <person name="Wilson M."/>
            <person name="Piel J."/>
            <person name="Ashoor H."/>
            <person name="Bougouffa S."/>
            <person name="Bajic V.B."/>
            <person name="Ryu T."/>
            <person name="Ravasi T."/>
            <person name="Bayer T."/>
            <person name="Micklem G."/>
            <person name="Kim H."/>
            <person name="Bhak J."/>
            <person name="Lajeunesse T.C."/>
            <person name="Voolstra C.R."/>
        </authorList>
    </citation>
    <scope>NUCLEOTIDE SEQUENCE [LARGE SCALE GENOMIC DNA]</scope>
    <source>
        <strain evidence="2 3">CCMP2467</strain>
    </source>
</reference>
<keyword evidence="3" id="KW-1185">Reference proteome</keyword>
<gene>
    <name evidence="2" type="ORF">AK812_SmicGene23505</name>
</gene>
<dbReference type="EMBL" id="LSRX01000540">
    <property type="protein sequence ID" value="OLP94476.1"/>
    <property type="molecule type" value="Genomic_DNA"/>
</dbReference>
<accession>A0A1Q9DH33</accession>
<organism evidence="2 3">
    <name type="scientific">Symbiodinium microadriaticum</name>
    <name type="common">Dinoflagellate</name>
    <name type="synonym">Zooxanthella microadriatica</name>
    <dbReference type="NCBI Taxonomy" id="2951"/>
    <lineage>
        <taxon>Eukaryota</taxon>
        <taxon>Sar</taxon>
        <taxon>Alveolata</taxon>
        <taxon>Dinophyceae</taxon>
        <taxon>Suessiales</taxon>
        <taxon>Symbiodiniaceae</taxon>
        <taxon>Symbiodinium</taxon>
    </lineage>
</organism>
<sequence>MARRAVKENTATNGNFEYQGRGEGEAPATLTSFKELQTMVDETEDETTAWLESLPQHADALKEDIDRGFDMLGPVRPAPGWQPRSDDRYARTRILDQIDAAHQAALILGRPTDTAAHSLSVGVRSALMALRRLVDQARPRLVPWPGRVVGPFLDLYDGAFFLDGDLRKGPATSNPGRPSLGPPGGRTAGGSFCSWTATSLRRHLTGALGPLAARKAFIYVLEIVAQVLPLVTFARRLSPCWVAFVDNAAGQFALVKGYGKDPAVFQGGRLTRQG</sequence>
<evidence type="ECO:0000313" key="3">
    <source>
        <dbReference type="Proteomes" id="UP000186817"/>
    </source>
</evidence>
<name>A0A1Q9DH33_SYMMI</name>
<dbReference type="AlphaFoldDB" id="A0A1Q9DH33"/>
<feature type="region of interest" description="Disordered" evidence="1">
    <location>
        <begin position="1"/>
        <end position="27"/>
    </location>
</feature>
<dbReference type="Proteomes" id="UP000186817">
    <property type="component" value="Unassembled WGS sequence"/>
</dbReference>
<protein>
    <submittedName>
        <fullName evidence="2">Uncharacterized protein</fullName>
    </submittedName>
</protein>
<comment type="caution">
    <text evidence="2">The sequence shown here is derived from an EMBL/GenBank/DDBJ whole genome shotgun (WGS) entry which is preliminary data.</text>
</comment>
<evidence type="ECO:0000256" key="1">
    <source>
        <dbReference type="SAM" id="MobiDB-lite"/>
    </source>
</evidence>